<dbReference type="Pfam" id="PF00586">
    <property type="entry name" value="AIRS"/>
    <property type="match status" value="1"/>
</dbReference>
<dbReference type="Gene3D" id="3.30.1330.10">
    <property type="entry name" value="PurM-like, N-terminal domain"/>
    <property type="match status" value="1"/>
</dbReference>
<dbReference type="SUPFAM" id="SSF55326">
    <property type="entry name" value="PurM N-terminal domain-like"/>
    <property type="match status" value="1"/>
</dbReference>
<organism evidence="12 13">
    <name type="scientific">Porphyromonas crevioricanis</name>
    <dbReference type="NCBI Taxonomy" id="393921"/>
    <lineage>
        <taxon>Bacteria</taxon>
        <taxon>Pseudomonadati</taxon>
        <taxon>Bacteroidota</taxon>
        <taxon>Bacteroidia</taxon>
        <taxon>Bacteroidales</taxon>
        <taxon>Porphyromonadaceae</taxon>
        <taxon>Porphyromonas</taxon>
    </lineage>
</organism>
<feature type="binding site" description="in other chain" evidence="9">
    <location>
        <position position="18"/>
    </location>
    <ligand>
        <name>ATP</name>
        <dbReference type="ChEBI" id="CHEBI:30616"/>
        <note>ligand shared between dimeric partners</note>
    </ligand>
</feature>
<dbReference type="InterPro" id="IPR036676">
    <property type="entry name" value="PurM-like_C_sf"/>
</dbReference>
<evidence type="ECO:0000256" key="7">
    <source>
        <dbReference type="ARBA" id="ARBA00022842"/>
    </source>
</evidence>
<feature type="active site" evidence="9">
    <location>
        <position position="15"/>
    </location>
</feature>
<feature type="domain" description="PurM-like C-terminal" evidence="11">
    <location>
        <begin position="167"/>
        <end position="337"/>
    </location>
</feature>
<dbReference type="Pfam" id="PF02769">
    <property type="entry name" value="AIRS_C"/>
    <property type="match status" value="1"/>
</dbReference>
<evidence type="ECO:0000313" key="13">
    <source>
        <dbReference type="Proteomes" id="UP000030136"/>
    </source>
</evidence>
<keyword evidence="2 9" id="KW-0808">Transferase</keyword>
<dbReference type="InterPro" id="IPR004536">
    <property type="entry name" value="SPS/SelD"/>
</dbReference>
<feature type="binding site" description="in other chain" evidence="9">
    <location>
        <position position="65"/>
    </location>
    <ligand>
        <name>ATP</name>
        <dbReference type="ChEBI" id="CHEBI:30616"/>
        <note>ligand shared between dimeric partners</note>
    </ligand>
</feature>
<dbReference type="GO" id="GO:0016260">
    <property type="term" value="P:selenocysteine biosynthetic process"/>
    <property type="evidence" value="ECO:0007669"/>
    <property type="project" value="InterPro"/>
</dbReference>
<gene>
    <name evidence="9" type="primary">selD</name>
    <name evidence="12" type="ORF">HQ38_09330</name>
</gene>
<dbReference type="InterPro" id="IPR023061">
    <property type="entry name" value="SelD_I"/>
</dbReference>
<dbReference type="InterPro" id="IPR036921">
    <property type="entry name" value="PurM-like_N_sf"/>
</dbReference>
<dbReference type="CDD" id="cd02195">
    <property type="entry name" value="SelD"/>
    <property type="match status" value="1"/>
</dbReference>
<feature type="domain" description="PurM-like N-terminal" evidence="10">
    <location>
        <begin position="47"/>
        <end position="154"/>
    </location>
</feature>
<evidence type="ECO:0000259" key="11">
    <source>
        <dbReference type="Pfam" id="PF02769"/>
    </source>
</evidence>
<feature type="binding site" evidence="9">
    <location>
        <position position="88"/>
    </location>
    <ligand>
        <name>Mg(2+)</name>
        <dbReference type="ChEBI" id="CHEBI:18420"/>
    </ligand>
</feature>
<keyword evidence="4 9" id="KW-0547">Nucleotide-binding</keyword>
<keyword evidence="5 9" id="KW-0418">Kinase</keyword>
<evidence type="ECO:0000256" key="5">
    <source>
        <dbReference type="ARBA" id="ARBA00022777"/>
    </source>
</evidence>
<sequence>MHPIKLMEDRPYGGCSAKIDPLALGKLLSGIAVTSDPNVMVGLSTCDDAGVYRLNDETALIVTTDFFPPVVDDPFTFGRIAATNALSDVYAMGGKPLLSLNLTHYPSKRLPLEGLREILRGGQEAVEESGAITMGGHTIEDETTQYGLAVVGTVHPKKLITNAGACPGQKLILTKPLGIGVQLAGKRLDLTPKDSYQLTVETMCRLNRYAAEIMTEAGVRTATDVTGFGLIGHAWEMARASAVGVEIETSSLPCIDGSLELLDDGCIPGAAFRNIRYVGDALQVRCSTNQLYLSADPQTSGGLLMAVDSEHVDSTLQQLHAAGETSATVIGSIVPTSAHGAGVCLL</sequence>
<evidence type="ECO:0000256" key="3">
    <source>
        <dbReference type="ARBA" id="ARBA00022723"/>
    </source>
</evidence>
<dbReference type="PANTHER" id="PTHR10256">
    <property type="entry name" value="SELENIDE, WATER DIKINASE"/>
    <property type="match status" value="1"/>
</dbReference>
<dbReference type="EMBL" id="JQJC01000028">
    <property type="protein sequence ID" value="KGN93192.1"/>
    <property type="molecule type" value="Genomic_DNA"/>
</dbReference>
<dbReference type="HAMAP" id="MF_00625">
    <property type="entry name" value="SelD"/>
    <property type="match status" value="1"/>
</dbReference>
<reference evidence="12 13" key="1">
    <citation type="submission" date="2014-08" db="EMBL/GenBank/DDBJ databases">
        <title>Porphyromonas crevioricanis strain:COT-253_OH1447 Genome sequencing.</title>
        <authorList>
            <person name="Wallis C."/>
            <person name="Deusch O."/>
            <person name="O'Flynn C."/>
            <person name="Davis I."/>
            <person name="Jospin G."/>
            <person name="Darling A.E."/>
            <person name="Coil D.A."/>
            <person name="Alexiev A."/>
            <person name="Horsfall A."/>
            <person name="Kirkwood N."/>
            <person name="Harris S."/>
            <person name="Eisen J.A."/>
        </authorList>
    </citation>
    <scope>NUCLEOTIDE SEQUENCE [LARGE SCALE GENOMIC DNA]</scope>
    <source>
        <strain evidence="13">COT-253 OH1447</strain>
    </source>
</reference>
<dbReference type="Proteomes" id="UP000030136">
    <property type="component" value="Unassembled WGS sequence"/>
</dbReference>
<dbReference type="NCBIfam" id="TIGR00476">
    <property type="entry name" value="selD"/>
    <property type="match status" value="1"/>
</dbReference>
<dbReference type="Gene3D" id="3.90.650.10">
    <property type="entry name" value="PurM-like C-terminal domain"/>
    <property type="match status" value="1"/>
</dbReference>
<evidence type="ECO:0000256" key="6">
    <source>
        <dbReference type="ARBA" id="ARBA00022840"/>
    </source>
</evidence>
<feature type="site" description="Important for catalytic activity" evidence="9">
    <location>
        <position position="18"/>
    </location>
</feature>
<dbReference type="InterPro" id="IPR016188">
    <property type="entry name" value="PurM-like_N"/>
</dbReference>
<evidence type="ECO:0000256" key="4">
    <source>
        <dbReference type="ARBA" id="ARBA00022741"/>
    </source>
</evidence>
<keyword evidence="6 9" id="KW-0067">ATP-binding</keyword>
<feature type="binding site" evidence="9">
    <location>
        <position position="48"/>
    </location>
    <ligand>
        <name>Mg(2+)</name>
        <dbReference type="ChEBI" id="CHEBI:18420"/>
    </ligand>
</feature>
<dbReference type="GO" id="GO:0005737">
    <property type="term" value="C:cytoplasm"/>
    <property type="evidence" value="ECO:0007669"/>
    <property type="project" value="TreeGrafter"/>
</dbReference>
<dbReference type="GO" id="GO:0004756">
    <property type="term" value="F:selenide, water dikinase activity"/>
    <property type="evidence" value="ECO:0007669"/>
    <property type="project" value="UniProtKB-UniRule"/>
</dbReference>
<keyword evidence="3 9" id="KW-0479">Metal-binding</keyword>
<proteinExistence type="inferred from homology"/>
<feature type="binding site" description="in other chain" evidence="9">
    <location>
        <begin position="45"/>
        <end position="47"/>
    </location>
    <ligand>
        <name>ATP</name>
        <dbReference type="ChEBI" id="CHEBI:30616"/>
        <note>ligand shared between dimeric partners</note>
    </ligand>
</feature>
<protein>
    <recommendedName>
        <fullName evidence="9">Selenide, water dikinase</fullName>
        <ecNumber evidence="9">2.7.9.3</ecNumber>
    </recommendedName>
    <alternativeName>
        <fullName evidence="9">Selenium donor protein</fullName>
    </alternativeName>
    <alternativeName>
        <fullName evidence="9">Selenophosphate synthase</fullName>
    </alternativeName>
</protein>
<comment type="caution">
    <text evidence="12">The sequence shown here is derived from an EMBL/GenBank/DDBJ whole genome shotgun (WGS) entry which is preliminary data.</text>
</comment>
<keyword evidence="7 9" id="KW-0460">Magnesium</keyword>
<dbReference type="RefSeq" id="WP_023936991.1">
    <property type="nucleotide sequence ID" value="NZ_FUXH01000013.1"/>
</dbReference>
<dbReference type="AlphaFoldDB" id="A0AB34PGB9"/>
<dbReference type="SUPFAM" id="SSF56042">
    <property type="entry name" value="PurM C-terminal domain-like"/>
    <property type="match status" value="1"/>
</dbReference>
<evidence type="ECO:0000256" key="1">
    <source>
        <dbReference type="ARBA" id="ARBA00008026"/>
    </source>
</evidence>
<comment type="similarity">
    <text evidence="1 9">Belongs to the selenophosphate synthase 1 family. Class I subfamily.</text>
</comment>
<dbReference type="PIRSF" id="PIRSF036407">
    <property type="entry name" value="Selenphspht_syn"/>
    <property type="match status" value="1"/>
</dbReference>
<keyword evidence="8 9" id="KW-0711">Selenium</keyword>
<comment type="cofactor">
    <cofactor evidence="9">
        <name>Mg(2+)</name>
        <dbReference type="ChEBI" id="CHEBI:18420"/>
    </cofactor>
    <text evidence="9">Binds 1 Mg(2+) ion per monomer.</text>
</comment>
<evidence type="ECO:0000259" key="10">
    <source>
        <dbReference type="Pfam" id="PF00586"/>
    </source>
</evidence>
<evidence type="ECO:0000256" key="9">
    <source>
        <dbReference type="HAMAP-Rule" id="MF_00625"/>
    </source>
</evidence>
<accession>A0AB34PGB9</accession>
<feature type="binding site" evidence="9">
    <location>
        <position position="224"/>
    </location>
    <ligand>
        <name>Mg(2+)</name>
        <dbReference type="ChEBI" id="CHEBI:18420"/>
    </ligand>
</feature>
<dbReference type="EC" id="2.7.9.3" evidence="9"/>
<name>A0AB34PGB9_9PORP</name>
<dbReference type="PANTHER" id="PTHR10256:SF0">
    <property type="entry name" value="INACTIVE SELENIDE, WATER DIKINASE-LIKE PROTEIN-RELATED"/>
    <property type="match status" value="1"/>
</dbReference>
<dbReference type="FunFam" id="3.30.1330.10:FF:000003">
    <property type="entry name" value="Selenide, water dikinase"/>
    <property type="match status" value="1"/>
</dbReference>
<dbReference type="InterPro" id="IPR010918">
    <property type="entry name" value="PurM-like_C_dom"/>
</dbReference>
<feature type="binding site" evidence="9">
    <location>
        <begin position="136"/>
        <end position="138"/>
    </location>
    <ligand>
        <name>ATP</name>
        <dbReference type="ChEBI" id="CHEBI:30616"/>
        <note>ligand shared between dimeric partners</note>
    </ligand>
</feature>
<dbReference type="GO" id="GO:0005524">
    <property type="term" value="F:ATP binding"/>
    <property type="evidence" value="ECO:0007669"/>
    <property type="project" value="UniProtKB-UniRule"/>
</dbReference>
<comment type="subunit">
    <text evidence="9">Homodimer.</text>
</comment>
<evidence type="ECO:0000313" key="12">
    <source>
        <dbReference type="EMBL" id="KGN93192.1"/>
    </source>
</evidence>
<feature type="binding site" description="in other chain" evidence="9">
    <location>
        <position position="88"/>
    </location>
    <ligand>
        <name>ATP</name>
        <dbReference type="ChEBI" id="CHEBI:30616"/>
        <note>ligand shared between dimeric partners</note>
    </ligand>
</feature>
<dbReference type="NCBIfam" id="NF002098">
    <property type="entry name" value="PRK00943.1"/>
    <property type="match status" value="1"/>
</dbReference>
<evidence type="ECO:0000256" key="8">
    <source>
        <dbReference type="ARBA" id="ARBA00023266"/>
    </source>
</evidence>
<dbReference type="GO" id="GO:0000287">
    <property type="term" value="F:magnesium ion binding"/>
    <property type="evidence" value="ECO:0007669"/>
    <property type="project" value="UniProtKB-UniRule"/>
</dbReference>
<evidence type="ECO:0000256" key="2">
    <source>
        <dbReference type="ARBA" id="ARBA00022679"/>
    </source>
</evidence>
<comment type="catalytic activity">
    <reaction evidence="9">
        <text>hydrogenselenide + ATP + H2O = selenophosphate + AMP + phosphate + 2 H(+)</text>
        <dbReference type="Rhea" id="RHEA:18737"/>
        <dbReference type="ChEBI" id="CHEBI:15377"/>
        <dbReference type="ChEBI" id="CHEBI:15378"/>
        <dbReference type="ChEBI" id="CHEBI:16144"/>
        <dbReference type="ChEBI" id="CHEBI:29317"/>
        <dbReference type="ChEBI" id="CHEBI:30616"/>
        <dbReference type="ChEBI" id="CHEBI:43474"/>
        <dbReference type="ChEBI" id="CHEBI:456215"/>
        <dbReference type="EC" id="2.7.9.3"/>
    </reaction>
</comment>
<comment type="function">
    <text evidence="9">Synthesizes selenophosphate from selenide and ATP.</text>
</comment>